<accession>A0ABP9PUY9</accession>
<keyword evidence="2" id="KW-1185">Reference proteome</keyword>
<evidence type="ECO:0000313" key="2">
    <source>
        <dbReference type="Proteomes" id="UP001428817"/>
    </source>
</evidence>
<gene>
    <name evidence="1" type="ORF">GCM10023321_15250</name>
</gene>
<dbReference type="Proteomes" id="UP001428817">
    <property type="component" value="Unassembled WGS sequence"/>
</dbReference>
<evidence type="ECO:0008006" key="3">
    <source>
        <dbReference type="Google" id="ProtNLM"/>
    </source>
</evidence>
<sequence length="241" mass="24112">MVGAAVSSRTEGAGDRAARLRLARGVLSSVTGEPAGDAKVLEVTGALRPAFPGGGLRRGSTVAVASSGSLLLALLAEASAGGSWCALVGFPELGLVAAEEAGLVLSRVALVPDPGSDLIAVTAALLDGMDLVAVAGTRRLRAGDRQRLAARARQRGAVLCPVGPWPGADLEVSAAGEGWQGLVGGGRGRLRSRRVRVRVGGRGAAHRGRAVSVLLPGPDGAIAAAREIAAPPKPELVREAG</sequence>
<reference evidence="2" key="1">
    <citation type="journal article" date="2019" name="Int. J. Syst. Evol. Microbiol.">
        <title>The Global Catalogue of Microorganisms (GCM) 10K type strain sequencing project: providing services to taxonomists for standard genome sequencing and annotation.</title>
        <authorList>
            <consortium name="The Broad Institute Genomics Platform"/>
            <consortium name="The Broad Institute Genome Sequencing Center for Infectious Disease"/>
            <person name="Wu L."/>
            <person name="Ma J."/>
        </authorList>
    </citation>
    <scope>NUCLEOTIDE SEQUENCE [LARGE SCALE GENOMIC DNA]</scope>
    <source>
        <strain evidence="2">JCM 18303</strain>
    </source>
</reference>
<comment type="caution">
    <text evidence="1">The sequence shown here is derived from an EMBL/GenBank/DDBJ whole genome shotgun (WGS) entry which is preliminary data.</text>
</comment>
<evidence type="ECO:0000313" key="1">
    <source>
        <dbReference type="EMBL" id="GAA5150249.1"/>
    </source>
</evidence>
<protein>
    <recommendedName>
        <fullName evidence="3">Protein ImuA</fullName>
    </recommendedName>
</protein>
<proteinExistence type="predicted"/>
<name>A0ABP9PUY9_9PSEU</name>
<organism evidence="1 2">
    <name type="scientific">Pseudonocardia eucalypti</name>
    <dbReference type="NCBI Taxonomy" id="648755"/>
    <lineage>
        <taxon>Bacteria</taxon>
        <taxon>Bacillati</taxon>
        <taxon>Actinomycetota</taxon>
        <taxon>Actinomycetes</taxon>
        <taxon>Pseudonocardiales</taxon>
        <taxon>Pseudonocardiaceae</taxon>
        <taxon>Pseudonocardia</taxon>
    </lineage>
</organism>
<dbReference type="EMBL" id="BAABJP010000007">
    <property type="protein sequence ID" value="GAA5150249.1"/>
    <property type="molecule type" value="Genomic_DNA"/>
</dbReference>